<dbReference type="EMBL" id="MU866205">
    <property type="protein sequence ID" value="KAK4176184.1"/>
    <property type="molecule type" value="Genomic_DNA"/>
</dbReference>
<keyword evidence="1" id="KW-0732">Signal</keyword>
<dbReference type="Proteomes" id="UP001302321">
    <property type="component" value="Unassembled WGS sequence"/>
</dbReference>
<organism evidence="2 3">
    <name type="scientific">Triangularia setosa</name>
    <dbReference type="NCBI Taxonomy" id="2587417"/>
    <lineage>
        <taxon>Eukaryota</taxon>
        <taxon>Fungi</taxon>
        <taxon>Dikarya</taxon>
        <taxon>Ascomycota</taxon>
        <taxon>Pezizomycotina</taxon>
        <taxon>Sordariomycetes</taxon>
        <taxon>Sordariomycetidae</taxon>
        <taxon>Sordariales</taxon>
        <taxon>Podosporaceae</taxon>
        <taxon>Triangularia</taxon>
    </lineage>
</organism>
<dbReference type="AlphaFoldDB" id="A0AAN7A7H7"/>
<accession>A0AAN7A7H7</accession>
<name>A0AAN7A7H7_9PEZI</name>
<comment type="caution">
    <text evidence="2">The sequence shown here is derived from an EMBL/GenBank/DDBJ whole genome shotgun (WGS) entry which is preliminary data.</text>
</comment>
<proteinExistence type="predicted"/>
<keyword evidence="3" id="KW-1185">Reference proteome</keyword>
<reference evidence="2" key="2">
    <citation type="submission" date="2023-05" db="EMBL/GenBank/DDBJ databases">
        <authorList>
            <consortium name="Lawrence Berkeley National Laboratory"/>
            <person name="Steindorff A."/>
            <person name="Hensen N."/>
            <person name="Bonometti L."/>
            <person name="Westerberg I."/>
            <person name="Brannstrom I.O."/>
            <person name="Guillou S."/>
            <person name="Cros-Aarteil S."/>
            <person name="Calhoun S."/>
            <person name="Haridas S."/>
            <person name="Kuo A."/>
            <person name="Mondo S."/>
            <person name="Pangilinan J."/>
            <person name="Riley R."/>
            <person name="Labutti K."/>
            <person name="Andreopoulos B."/>
            <person name="Lipzen A."/>
            <person name="Chen C."/>
            <person name="Yanf M."/>
            <person name="Daum C."/>
            <person name="Ng V."/>
            <person name="Clum A."/>
            <person name="Ohm R."/>
            <person name="Martin F."/>
            <person name="Silar P."/>
            <person name="Natvig D."/>
            <person name="Lalanne C."/>
            <person name="Gautier V."/>
            <person name="Ament-Velasquez S.L."/>
            <person name="Kruys A."/>
            <person name="Hutchinson M.I."/>
            <person name="Powell A.J."/>
            <person name="Barry K."/>
            <person name="Miller A.N."/>
            <person name="Grigoriev I.V."/>
            <person name="Debuchy R."/>
            <person name="Gladieux P."/>
            <person name="Thoren M.H."/>
            <person name="Johannesson H."/>
        </authorList>
    </citation>
    <scope>NUCLEOTIDE SEQUENCE</scope>
    <source>
        <strain evidence="2">CBS 892.96</strain>
    </source>
</reference>
<feature type="chain" id="PRO_5042895610" evidence="1">
    <location>
        <begin position="19"/>
        <end position="176"/>
    </location>
</feature>
<reference evidence="2" key="1">
    <citation type="journal article" date="2023" name="Mol. Phylogenet. Evol.">
        <title>Genome-scale phylogeny and comparative genomics of the fungal order Sordariales.</title>
        <authorList>
            <person name="Hensen N."/>
            <person name="Bonometti L."/>
            <person name="Westerberg I."/>
            <person name="Brannstrom I.O."/>
            <person name="Guillou S."/>
            <person name="Cros-Aarteil S."/>
            <person name="Calhoun S."/>
            <person name="Haridas S."/>
            <person name="Kuo A."/>
            <person name="Mondo S."/>
            <person name="Pangilinan J."/>
            <person name="Riley R."/>
            <person name="LaButti K."/>
            <person name="Andreopoulos B."/>
            <person name="Lipzen A."/>
            <person name="Chen C."/>
            <person name="Yan M."/>
            <person name="Daum C."/>
            <person name="Ng V."/>
            <person name="Clum A."/>
            <person name="Steindorff A."/>
            <person name="Ohm R.A."/>
            <person name="Martin F."/>
            <person name="Silar P."/>
            <person name="Natvig D.O."/>
            <person name="Lalanne C."/>
            <person name="Gautier V."/>
            <person name="Ament-Velasquez S.L."/>
            <person name="Kruys A."/>
            <person name="Hutchinson M.I."/>
            <person name="Powell A.J."/>
            <person name="Barry K."/>
            <person name="Miller A.N."/>
            <person name="Grigoriev I.V."/>
            <person name="Debuchy R."/>
            <person name="Gladieux P."/>
            <person name="Hiltunen Thoren M."/>
            <person name="Johannesson H."/>
        </authorList>
    </citation>
    <scope>NUCLEOTIDE SEQUENCE</scope>
    <source>
        <strain evidence="2">CBS 892.96</strain>
    </source>
</reference>
<evidence type="ECO:0000313" key="3">
    <source>
        <dbReference type="Proteomes" id="UP001302321"/>
    </source>
</evidence>
<evidence type="ECO:0000313" key="2">
    <source>
        <dbReference type="EMBL" id="KAK4176184.1"/>
    </source>
</evidence>
<evidence type="ECO:0000256" key="1">
    <source>
        <dbReference type="SAM" id="SignalP"/>
    </source>
</evidence>
<feature type="signal peptide" evidence="1">
    <location>
        <begin position="1"/>
        <end position="18"/>
    </location>
</feature>
<protein>
    <submittedName>
        <fullName evidence="2">Uncharacterized protein</fullName>
    </submittedName>
</protein>
<sequence>MRTNTAALLAVFAPLCLSFPADLPVVPIPVNTTTDSQTAATGPEVAIATGAVPSLAEVWTIQGARRVCTLDDSECVWTFTISTNYVYAPVPCTVKSYSDAERKVAASQNNVEGAACGPYRVSAGWSSVFGVDNGFTVLTVADLERKMAVYPAYEDKRVEEGEVVVPDLRLPVTTWE</sequence>
<gene>
    <name evidence="2" type="ORF">QBC36DRAFT_214490</name>
</gene>